<keyword evidence="2" id="KW-1185">Reference proteome</keyword>
<reference evidence="1 2" key="1">
    <citation type="journal article" date="2012" name="J. Bacteriol.">
        <title>Genome Sequence of Galbibacter marinum Type Strain ck-I2-15.</title>
        <authorList>
            <person name="Lai Q."/>
            <person name="Li C."/>
            <person name="Shao Z."/>
        </authorList>
    </citation>
    <scope>NUCLEOTIDE SEQUENCE [LARGE SCALE GENOMIC DNA]</scope>
    <source>
        <strain evidence="2">ck-I2-15</strain>
    </source>
</reference>
<organism evidence="1 2">
    <name type="scientific">Galbibacter marinus</name>
    <dbReference type="NCBI Taxonomy" id="555500"/>
    <lineage>
        <taxon>Bacteria</taxon>
        <taxon>Pseudomonadati</taxon>
        <taxon>Bacteroidota</taxon>
        <taxon>Flavobacteriia</taxon>
        <taxon>Flavobacteriales</taxon>
        <taxon>Flavobacteriaceae</taxon>
        <taxon>Galbibacter</taxon>
    </lineage>
</organism>
<accession>K2PR43</accession>
<dbReference type="Pfam" id="PF05717">
    <property type="entry name" value="TnpB_IS66"/>
    <property type="match status" value="1"/>
</dbReference>
<proteinExistence type="predicted"/>
<dbReference type="PANTHER" id="PTHR36455">
    <property type="match status" value="1"/>
</dbReference>
<dbReference type="RefSeq" id="WP_008992781.1">
    <property type="nucleotide sequence ID" value="NZ_AMSG01000036.1"/>
</dbReference>
<dbReference type="eggNOG" id="COG3436">
    <property type="taxonomic scope" value="Bacteria"/>
</dbReference>
<dbReference type="Proteomes" id="UP000007364">
    <property type="component" value="Unassembled WGS sequence"/>
</dbReference>
<dbReference type="AlphaFoldDB" id="K2PR43"/>
<dbReference type="NCBIfam" id="NF033819">
    <property type="entry name" value="IS66_TnpB"/>
    <property type="match status" value="1"/>
</dbReference>
<comment type="caution">
    <text evidence="1">The sequence shown here is derived from an EMBL/GenBank/DDBJ whole genome shotgun (WGS) entry which is preliminary data.</text>
</comment>
<sequence length="119" mass="14211">MFALGTAQKYYLCRSFCDMRKSFDGLCGLVMTDLKREPHNGDVYIFINKSRDKIKLLQWQPGGFVLYYKRLERGRFFRVKDDENSGAITLDYHQLVMLIEGIQFKEIKRQKRYKNVLQK</sequence>
<dbReference type="OrthoDB" id="4956084at2"/>
<dbReference type="PANTHER" id="PTHR36455:SF1">
    <property type="entry name" value="BLR8292 PROTEIN"/>
    <property type="match status" value="1"/>
</dbReference>
<protein>
    <submittedName>
        <fullName evidence="1">Transposase orf1, IS66 family protein</fullName>
    </submittedName>
</protein>
<dbReference type="InterPro" id="IPR008878">
    <property type="entry name" value="Transposase_IS66_Orf2"/>
</dbReference>
<dbReference type="STRING" id="555500.I215_14788"/>
<dbReference type="EMBL" id="AMSG01000036">
    <property type="protein sequence ID" value="EKF54004.1"/>
    <property type="molecule type" value="Genomic_DNA"/>
</dbReference>
<evidence type="ECO:0000313" key="2">
    <source>
        <dbReference type="Proteomes" id="UP000007364"/>
    </source>
</evidence>
<name>K2PR43_9FLAO</name>
<evidence type="ECO:0000313" key="1">
    <source>
        <dbReference type="EMBL" id="EKF54004.1"/>
    </source>
</evidence>
<gene>
    <name evidence="1" type="ORF">I215_14788</name>
</gene>